<feature type="domain" description="DUF3955" evidence="8">
    <location>
        <begin position="104"/>
        <end position="159"/>
    </location>
</feature>
<proteinExistence type="predicted"/>
<dbReference type="GeneID" id="89935506"/>
<dbReference type="GO" id="GO:0000329">
    <property type="term" value="C:fungal-type vacuole membrane"/>
    <property type="evidence" value="ECO:0007669"/>
    <property type="project" value="TreeGrafter"/>
</dbReference>
<protein>
    <recommendedName>
        <fullName evidence="11">EamA domain-containing protein</fullName>
    </recommendedName>
</protein>
<dbReference type="Pfam" id="PF00892">
    <property type="entry name" value="EamA"/>
    <property type="match status" value="1"/>
</dbReference>
<feature type="region of interest" description="Disordered" evidence="5">
    <location>
        <begin position="1"/>
        <end position="52"/>
    </location>
</feature>
<feature type="compositionally biased region" description="Low complexity" evidence="5">
    <location>
        <begin position="65"/>
        <end position="82"/>
    </location>
</feature>
<feature type="transmembrane region" description="Helical" evidence="6">
    <location>
        <begin position="423"/>
        <end position="444"/>
    </location>
</feature>
<feature type="transmembrane region" description="Helical" evidence="6">
    <location>
        <begin position="357"/>
        <end position="383"/>
    </location>
</feature>
<reference evidence="9" key="2">
    <citation type="submission" date="2023-05" db="EMBL/GenBank/DDBJ databases">
        <authorList>
            <consortium name="Lawrence Berkeley National Laboratory"/>
            <person name="Steindorff A."/>
            <person name="Hensen N."/>
            <person name="Bonometti L."/>
            <person name="Westerberg I."/>
            <person name="Brannstrom I.O."/>
            <person name="Guillou S."/>
            <person name="Cros-Aarteil S."/>
            <person name="Calhoun S."/>
            <person name="Haridas S."/>
            <person name="Kuo A."/>
            <person name="Mondo S."/>
            <person name="Pangilinan J."/>
            <person name="Riley R."/>
            <person name="Labutti K."/>
            <person name="Andreopoulos B."/>
            <person name="Lipzen A."/>
            <person name="Chen C."/>
            <person name="Yanf M."/>
            <person name="Daum C."/>
            <person name="Ng V."/>
            <person name="Clum A."/>
            <person name="Ohm R."/>
            <person name="Martin F."/>
            <person name="Silar P."/>
            <person name="Natvig D."/>
            <person name="Lalanne C."/>
            <person name="Gautier V."/>
            <person name="Ament-Velasquez S.L."/>
            <person name="Kruys A."/>
            <person name="Hutchinson M.I."/>
            <person name="Powell A.J."/>
            <person name="Barry K."/>
            <person name="Miller A.N."/>
            <person name="Grigoriev I.V."/>
            <person name="Debuchy R."/>
            <person name="Gladieux P."/>
            <person name="Thoren M.H."/>
            <person name="Johannesson H."/>
        </authorList>
    </citation>
    <scope>NUCLEOTIDE SEQUENCE</scope>
    <source>
        <strain evidence="9">CBS 508.74</strain>
    </source>
</reference>
<feature type="domain" description="EamA" evidence="7">
    <location>
        <begin position="326"/>
        <end position="467"/>
    </location>
</feature>
<feature type="region of interest" description="Disordered" evidence="5">
    <location>
        <begin position="65"/>
        <end position="88"/>
    </location>
</feature>
<feature type="compositionally biased region" description="Basic and acidic residues" evidence="5">
    <location>
        <begin position="25"/>
        <end position="42"/>
    </location>
</feature>
<evidence type="ECO:0000256" key="4">
    <source>
        <dbReference type="ARBA" id="ARBA00023136"/>
    </source>
</evidence>
<organism evidence="9 10">
    <name type="scientific">Canariomyces notabilis</name>
    <dbReference type="NCBI Taxonomy" id="2074819"/>
    <lineage>
        <taxon>Eukaryota</taxon>
        <taxon>Fungi</taxon>
        <taxon>Dikarya</taxon>
        <taxon>Ascomycota</taxon>
        <taxon>Pezizomycotina</taxon>
        <taxon>Sordariomycetes</taxon>
        <taxon>Sordariomycetidae</taxon>
        <taxon>Sordariales</taxon>
        <taxon>Chaetomiaceae</taxon>
        <taxon>Canariomyces</taxon>
    </lineage>
</organism>
<evidence type="ECO:0000256" key="3">
    <source>
        <dbReference type="ARBA" id="ARBA00022989"/>
    </source>
</evidence>
<dbReference type="PANTHER" id="PTHR23051">
    <property type="entry name" value="SOLUTE CARRIER FAMILY 35, MEMBER F5"/>
    <property type="match status" value="1"/>
</dbReference>
<evidence type="ECO:0000259" key="7">
    <source>
        <dbReference type="Pfam" id="PF00892"/>
    </source>
</evidence>
<evidence type="ECO:0000313" key="9">
    <source>
        <dbReference type="EMBL" id="KAK4113729.1"/>
    </source>
</evidence>
<dbReference type="InterPro" id="IPR037185">
    <property type="entry name" value="EmrE-like"/>
</dbReference>
<dbReference type="RefSeq" id="XP_064671299.1">
    <property type="nucleotide sequence ID" value="XM_064811381.1"/>
</dbReference>
<dbReference type="Proteomes" id="UP001302812">
    <property type="component" value="Unassembled WGS sequence"/>
</dbReference>
<feature type="transmembrane region" description="Helical" evidence="6">
    <location>
        <begin position="287"/>
        <end position="303"/>
    </location>
</feature>
<keyword evidence="3 6" id="KW-1133">Transmembrane helix</keyword>
<evidence type="ECO:0000256" key="6">
    <source>
        <dbReference type="SAM" id="Phobius"/>
    </source>
</evidence>
<evidence type="ECO:0000256" key="5">
    <source>
        <dbReference type="SAM" id="MobiDB-lite"/>
    </source>
</evidence>
<evidence type="ECO:0008006" key="11">
    <source>
        <dbReference type="Google" id="ProtNLM"/>
    </source>
</evidence>
<dbReference type="Pfam" id="PF13127">
    <property type="entry name" value="DUF3955"/>
    <property type="match status" value="1"/>
</dbReference>
<evidence type="ECO:0000256" key="2">
    <source>
        <dbReference type="ARBA" id="ARBA00022692"/>
    </source>
</evidence>
<feature type="transmembrane region" description="Helical" evidence="6">
    <location>
        <begin position="450"/>
        <end position="468"/>
    </location>
</feature>
<comment type="caution">
    <text evidence="9">The sequence shown here is derived from an EMBL/GenBank/DDBJ whole genome shotgun (WGS) entry which is preliminary data.</text>
</comment>
<feature type="transmembrane region" description="Helical" evidence="6">
    <location>
        <begin position="100"/>
        <end position="119"/>
    </location>
</feature>
<gene>
    <name evidence="9" type="ORF">N656DRAFT_706804</name>
</gene>
<dbReference type="InterPro" id="IPR025016">
    <property type="entry name" value="DUF3955"/>
</dbReference>
<name>A0AAN6TFW5_9PEZI</name>
<sequence length="490" mass="53075">MLPREPLLPGELAPDRATGPAVDTDYDHTHENHGHHTSHADHPSSSSMRRSHSGTGLLATAVAAAERTSRSPSSSARTYDSRTAGTSSGGMRAKLGLGGIARRTLGIALLLVVVCLWTLSNFLASDIFSDGTYSKPFFLVYINTSCFAISLIPITIRYIMKNGVDSLMTAALAMWRERRLGMTPLKSQEDDQAGVEDDAGERLLVDDQGSLDALDSPSGKEEKLSVGETARLSLEFSMLWFAANYFASACLEYTSVGSVTILTSTSSIWTLIFCAITKVEGFTVRKLIGVLASLAGVILISSVDLSGASDDNRGNFPHKSTAQIAIGDSMAFVSAIIYGIYVTVMKRRVGNEDRVDMPLFFGLVGLFNVLFLWPGFFILHFTGIEPFQLPPTGKIWAIILVNSASSFLSDILWAYAMLLTTPLVVTVGLSLNIPLSLIGEMIQYSQYSSWVYWVGAGIVFISFLFINHESKEGDHNNKDRLPGDTGGSVV</sequence>
<keyword evidence="10" id="KW-1185">Reference proteome</keyword>
<accession>A0AAN6TFW5</accession>
<dbReference type="PANTHER" id="PTHR23051:SF0">
    <property type="entry name" value="SOLUTE CARRIER FAMILY 35 MEMBER F5"/>
    <property type="match status" value="1"/>
</dbReference>
<feature type="transmembrane region" description="Helical" evidence="6">
    <location>
        <begin position="139"/>
        <end position="159"/>
    </location>
</feature>
<dbReference type="InterPro" id="IPR000620">
    <property type="entry name" value="EamA_dom"/>
</dbReference>
<feature type="transmembrane region" description="Helical" evidence="6">
    <location>
        <begin position="323"/>
        <end position="345"/>
    </location>
</feature>
<dbReference type="AlphaFoldDB" id="A0AAN6TFW5"/>
<reference evidence="9" key="1">
    <citation type="journal article" date="2023" name="Mol. Phylogenet. Evol.">
        <title>Genome-scale phylogeny and comparative genomics of the fungal order Sordariales.</title>
        <authorList>
            <person name="Hensen N."/>
            <person name="Bonometti L."/>
            <person name="Westerberg I."/>
            <person name="Brannstrom I.O."/>
            <person name="Guillou S."/>
            <person name="Cros-Aarteil S."/>
            <person name="Calhoun S."/>
            <person name="Haridas S."/>
            <person name="Kuo A."/>
            <person name="Mondo S."/>
            <person name="Pangilinan J."/>
            <person name="Riley R."/>
            <person name="LaButti K."/>
            <person name="Andreopoulos B."/>
            <person name="Lipzen A."/>
            <person name="Chen C."/>
            <person name="Yan M."/>
            <person name="Daum C."/>
            <person name="Ng V."/>
            <person name="Clum A."/>
            <person name="Steindorff A."/>
            <person name="Ohm R.A."/>
            <person name="Martin F."/>
            <person name="Silar P."/>
            <person name="Natvig D.O."/>
            <person name="Lalanne C."/>
            <person name="Gautier V."/>
            <person name="Ament-Velasquez S.L."/>
            <person name="Kruys A."/>
            <person name="Hutchinson M.I."/>
            <person name="Powell A.J."/>
            <person name="Barry K."/>
            <person name="Miller A.N."/>
            <person name="Grigoriev I.V."/>
            <person name="Debuchy R."/>
            <person name="Gladieux P."/>
            <person name="Hiltunen Thoren M."/>
            <person name="Johannesson H."/>
        </authorList>
    </citation>
    <scope>NUCLEOTIDE SEQUENCE</scope>
    <source>
        <strain evidence="9">CBS 508.74</strain>
    </source>
</reference>
<dbReference type="SUPFAM" id="SSF103481">
    <property type="entry name" value="Multidrug resistance efflux transporter EmrE"/>
    <property type="match status" value="2"/>
</dbReference>
<evidence type="ECO:0000256" key="1">
    <source>
        <dbReference type="ARBA" id="ARBA00004141"/>
    </source>
</evidence>
<feature type="transmembrane region" description="Helical" evidence="6">
    <location>
        <begin position="253"/>
        <end position="275"/>
    </location>
</feature>
<keyword evidence="2 6" id="KW-0812">Transmembrane</keyword>
<dbReference type="EMBL" id="MU853338">
    <property type="protein sequence ID" value="KAK4113729.1"/>
    <property type="molecule type" value="Genomic_DNA"/>
</dbReference>
<keyword evidence="4 6" id="KW-0472">Membrane</keyword>
<comment type="subcellular location">
    <subcellularLocation>
        <location evidence="1">Membrane</location>
        <topology evidence="1">Multi-pass membrane protein</topology>
    </subcellularLocation>
</comment>
<evidence type="ECO:0000313" key="10">
    <source>
        <dbReference type="Proteomes" id="UP001302812"/>
    </source>
</evidence>
<evidence type="ECO:0000259" key="8">
    <source>
        <dbReference type="Pfam" id="PF13127"/>
    </source>
</evidence>